<feature type="non-terminal residue" evidence="2">
    <location>
        <position position="1"/>
    </location>
</feature>
<dbReference type="EMBL" id="UINC01149524">
    <property type="protein sequence ID" value="SVD42052.1"/>
    <property type="molecule type" value="Genomic_DNA"/>
</dbReference>
<gene>
    <name evidence="2" type="ORF">METZ01_LOCUS394906</name>
</gene>
<evidence type="ECO:0000256" key="1">
    <source>
        <dbReference type="SAM" id="Phobius"/>
    </source>
</evidence>
<sequence>LDNYHYGLLEWAISVSFLLATFLSFASGNTIAFEKIKNDHSPLIYMGKQYSLFLFLIVALCTFLSDIFYDSASLTMVLGISSILIIQDPLSAYIKAAGLGARASVI</sequence>
<reference evidence="2" key="1">
    <citation type="submission" date="2018-05" db="EMBL/GenBank/DDBJ databases">
        <authorList>
            <person name="Lanie J.A."/>
            <person name="Ng W.-L."/>
            <person name="Kazmierczak K.M."/>
            <person name="Andrzejewski T.M."/>
            <person name="Davidsen T.M."/>
            <person name="Wayne K.J."/>
            <person name="Tettelin H."/>
            <person name="Glass J.I."/>
            <person name="Rusch D."/>
            <person name="Podicherti R."/>
            <person name="Tsui H.-C.T."/>
            <person name="Winkler M.E."/>
        </authorList>
    </citation>
    <scope>NUCLEOTIDE SEQUENCE</scope>
</reference>
<feature type="non-terminal residue" evidence="2">
    <location>
        <position position="106"/>
    </location>
</feature>
<keyword evidence="1" id="KW-0812">Transmembrane</keyword>
<feature type="transmembrane region" description="Helical" evidence="1">
    <location>
        <begin position="52"/>
        <end position="69"/>
    </location>
</feature>
<proteinExistence type="predicted"/>
<evidence type="ECO:0000313" key="2">
    <source>
        <dbReference type="EMBL" id="SVD42052.1"/>
    </source>
</evidence>
<dbReference type="AlphaFoldDB" id="A0A382V6C7"/>
<protein>
    <submittedName>
        <fullName evidence="2">Uncharacterized protein</fullName>
    </submittedName>
</protein>
<feature type="transmembrane region" description="Helical" evidence="1">
    <location>
        <begin position="12"/>
        <end position="32"/>
    </location>
</feature>
<keyword evidence="1" id="KW-1133">Transmembrane helix</keyword>
<name>A0A382V6C7_9ZZZZ</name>
<organism evidence="2">
    <name type="scientific">marine metagenome</name>
    <dbReference type="NCBI Taxonomy" id="408172"/>
    <lineage>
        <taxon>unclassified sequences</taxon>
        <taxon>metagenomes</taxon>
        <taxon>ecological metagenomes</taxon>
    </lineage>
</organism>
<keyword evidence="1" id="KW-0472">Membrane</keyword>
<accession>A0A382V6C7</accession>